<dbReference type="OrthoDB" id="1938992at2759"/>
<keyword evidence="4" id="KW-1185">Reference proteome</keyword>
<dbReference type="eggNOG" id="ENOG502RYH0">
    <property type="taxonomic scope" value="Eukaryota"/>
</dbReference>
<dbReference type="Proteomes" id="UP000053447">
    <property type="component" value="Unassembled WGS sequence"/>
</dbReference>
<dbReference type="PANTHER" id="PTHR38422:SF1">
    <property type="entry name" value="SOMETHING ABOUT SILENCING PROTEIN 4"/>
    <property type="match status" value="1"/>
</dbReference>
<dbReference type="GeneID" id="28941884"/>
<accession>A0A0W4ZEX7</accession>
<evidence type="ECO:0000256" key="1">
    <source>
        <dbReference type="SAM" id="MobiDB-lite"/>
    </source>
</evidence>
<evidence type="ECO:0000313" key="3">
    <source>
        <dbReference type="EMBL" id="KTW26904.1"/>
    </source>
</evidence>
<organism evidence="3 4">
    <name type="scientific">Pneumocystis jirovecii (strain RU7)</name>
    <name type="common">Human pneumocystis pneumonia agent</name>
    <dbReference type="NCBI Taxonomy" id="1408657"/>
    <lineage>
        <taxon>Eukaryota</taxon>
        <taxon>Fungi</taxon>
        <taxon>Dikarya</taxon>
        <taxon>Ascomycota</taxon>
        <taxon>Taphrinomycotina</taxon>
        <taxon>Pneumocystomycetes</taxon>
        <taxon>Pneumocystaceae</taxon>
        <taxon>Pneumocystis</taxon>
    </lineage>
</organism>
<feature type="region of interest" description="Disordered" evidence="1">
    <location>
        <begin position="15"/>
        <end position="36"/>
    </location>
</feature>
<dbReference type="GO" id="GO:0033255">
    <property type="term" value="C:SAS acetyltransferase complex"/>
    <property type="evidence" value="ECO:0007669"/>
    <property type="project" value="InterPro"/>
</dbReference>
<dbReference type="EMBL" id="LFWA01000016">
    <property type="protein sequence ID" value="KTW26904.1"/>
    <property type="molecule type" value="Genomic_DNA"/>
</dbReference>
<reference evidence="4" key="1">
    <citation type="journal article" date="2016" name="Nat. Commun.">
        <title>Genome analysis of three Pneumocystis species reveals adaptation mechanisms to life exclusively in mammalian hosts.</title>
        <authorList>
            <person name="Ma L."/>
            <person name="Chen Z."/>
            <person name="Huang D.W."/>
            <person name="Kutty G."/>
            <person name="Ishihara M."/>
            <person name="Wang H."/>
            <person name="Abouelleil A."/>
            <person name="Bishop L."/>
            <person name="Davey E."/>
            <person name="Deng R."/>
            <person name="Deng X."/>
            <person name="Fan L."/>
            <person name="Fantoni G."/>
            <person name="Fitzgerald M."/>
            <person name="Gogineni E."/>
            <person name="Goldberg J.M."/>
            <person name="Handley G."/>
            <person name="Hu X."/>
            <person name="Huber C."/>
            <person name="Jiao X."/>
            <person name="Jones K."/>
            <person name="Levin J.Z."/>
            <person name="Liu Y."/>
            <person name="Macdonald P."/>
            <person name="Melnikov A."/>
            <person name="Raley C."/>
            <person name="Sassi M."/>
            <person name="Sherman B.T."/>
            <person name="Song X."/>
            <person name="Sykes S."/>
            <person name="Tran B."/>
            <person name="Walsh L."/>
            <person name="Xia Y."/>
            <person name="Yang J."/>
            <person name="Young S."/>
            <person name="Zeng Q."/>
            <person name="Zheng X."/>
            <person name="Stephens R."/>
            <person name="Nusbaum C."/>
            <person name="Birren B.W."/>
            <person name="Azadi P."/>
            <person name="Lempicki R.A."/>
            <person name="Cuomo C.A."/>
            <person name="Kovacs J.A."/>
        </authorList>
    </citation>
    <scope>NUCLEOTIDE SEQUENCE [LARGE SCALE GENOMIC DNA]</scope>
    <source>
        <strain evidence="4">RU7</strain>
    </source>
</reference>
<evidence type="ECO:0000259" key="2">
    <source>
        <dbReference type="Pfam" id="PF15460"/>
    </source>
</evidence>
<protein>
    <recommendedName>
        <fullName evidence="2">Something about silencing protein 4 domain-containing protein</fullName>
    </recommendedName>
</protein>
<dbReference type="AlphaFoldDB" id="A0A0W4ZEX7"/>
<dbReference type="InterPro" id="IPR029184">
    <property type="entry name" value="Sas4_dom"/>
</dbReference>
<evidence type="ECO:0000313" key="4">
    <source>
        <dbReference type="Proteomes" id="UP000053447"/>
    </source>
</evidence>
<feature type="domain" description="Something about silencing protein 4" evidence="2">
    <location>
        <begin position="139"/>
        <end position="234"/>
    </location>
</feature>
<proteinExistence type="predicted"/>
<name>A0A0W4ZEX7_PNEJ7</name>
<dbReference type="RefSeq" id="XP_018228235.1">
    <property type="nucleotide sequence ID" value="XM_018375629.1"/>
</dbReference>
<dbReference type="STRING" id="1408657.A0A0W4ZEX7"/>
<sequence length="454" mass="53394">MGNNISNLNKNNFKQKKEKSFSPVSSPKNNQRPVRECYTDKSSIQTVVRYLYSNQDEFNYNLYTSANIDEELLGLSILITDQVDKFSNLEIHPLFKDALNDFSMYISSKKDIPKIPVFFEITPKIIKSQPKDKQVVSIDPLPDNLFHLNHKRFDRQEKHIRNIERERFAHDQFYLEQKIDQLHSSDWKKIVMAISKITGSKDPLETQRQFIIQKLEHVLKKFNSWKEFELKNKRKSKEVTNSNQDCVSKTSRSSFLKNHLKKQKLNTEIPEIFIPEKNDSNKSNINKPIQKKRKISSNLTDSANSHTEFPLFNTMHEETKKNKDISIENDDELIRTKDSFIKNENKCNKNQNKPTKNENKSIKIQNISNKNESISIQNEYIHIENKKETNTTVHSLIENKKKSFIKSPHVRQAITNNWRRSNRMILAFGQPLPKITTKVQEFSLPFEILKDVQK</sequence>
<feature type="compositionally biased region" description="Polar residues" evidence="1">
    <location>
        <begin position="22"/>
        <end position="32"/>
    </location>
</feature>
<dbReference type="PANTHER" id="PTHR38422">
    <property type="entry name" value="SOMETHING ABOUT SILENCING PROTEIN 4"/>
    <property type="match status" value="1"/>
</dbReference>
<comment type="caution">
    <text evidence="3">The sequence shown here is derived from an EMBL/GenBank/DDBJ whole genome shotgun (WGS) entry which is preliminary data.</text>
</comment>
<gene>
    <name evidence="3" type="ORF">T551_03366</name>
</gene>
<dbReference type="GO" id="GO:0004402">
    <property type="term" value="F:histone acetyltransferase activity"/>
    <property type="evidence" value="ECO:0007669"/>
    <property type="project" value="TreeGrafter"/>
</dbReference>
<dbReference type="Pfam" id="PF15460">
    <property type="entry name" value="SAS4"/>
    <property type="match status" value="1"/>
</dbReference>
<dbReference type="InterPro" id="IPR038988">
    <property type="entry name" value="Sas4"/>
</dbReference>
<dbReference type="VEuPathDB" id="FungiDB:T551_03366"/>